<accession>A0A2N6L7S5</accession>
<keyword evidence="1" id="KW-0472">Membrane</keyword>
<keyword evidence="1" id="KW-1133">Transmembrane helix</keyword>
<reference evidence="2 3" key="1">
    <citation type="submission" date="2017-07" db="EMBL/GenBank/DDBJ databases">
        <title>Genomes of Fischerella (Mastigocladus) sp. strains.</title>
        <authorList>
            <person name="Miller S.R."/>
        </authorList>
    </citation>
    <scope>NUCLEOTIDE SEQUENCE [LARGE SCALE GENOMIC DNA]</scope>
    <source>
        <strain evidence="2 3">CCMEE 5318</strain>
    </source>
</reference>
<feature type="transmembrane region" description="Helical" evidence="1">
    <location>
        <begin position="176"/>
        <end position="202"/>
    </location>
</feature>
<dbReference type="AlphaFoldDB" id="A0A2N6L7S5"/>
<feature type="transmembrane region" description="Helical" evidence="1">
    <location>
        <begin position="66"/>
        <end position="88"/>
    </location>
</feature>
<evidence type="ECO:0000313" key="2">
    <source>
        <dbReference type="EMBL" id="PMB18133.1"/>
    </source>
</evidence>
<dbReference type="EMBL" id="NMQE01000727">
    <property type="protein sequence ID" value="PMB18133.1"/>
    <property type="molecule type" value="Genomic_DNA"/>
</dbReference>
<dbReference type="RefSeq" id="WP_102183163.1">
    <property type="nucleotide sequence ID" value="NZ_NMQE01000727.1"/>
</dbReference>
<feature type="transmembrane region" description="Helical" evidence="1">
    <location>
        <begin position="145"/>
        <end position="164"/>
    </location>
</feature>
<comment type="caution">
    <text evidence="2">The sequence shown here is derived from an EMBL/GenBank/DDBJ whole genome shotgun (WGS) entry which is preliminary data.</text>
</comment>
<feature type="transmembrane region" description="Helical" evidence="1">
    <location>
        <begin position="108"/>
        <end position="133"/>
    </location>
</feature>
<sequence>MTFTGWVVGGIASIAIEKYLLQTLSPGLLQQQPSWDGWVKSISSVVFAMIFAADQALVLRRYLSAWWLWMLATSVGWLASNNVSTAWIEYISSIANSLNKTLSFEDVIFFGGLSTISYVLSGIWLGFLQWLVLRRKTAGAWWWNFLPSFSYLCISLFVWLLSFLQDLIPEVSRAQILYLSGQALTAIILGVIPAIGFCRLKIYSRRITARRR</sequence>
<gene>
    <name evidence="2" type="ORF">CEN46_21925</name>
</gene>
<feature type="transmembrane region" description="Helical" evidence="1">
    <location>
        <begin position="38"/>
        <end position="59"/>
    </location>
</feature>
<protein>
    <submittedName>
        <fullName evidence="2">Uncharacterized protein</fullName>
    </submittedName>
</protein>
<dbReference type="Proteomes" id="UP000235081">
    <property type="component" value="Unassembled WGS sequence"/>
</dbReference>
<name>A0A2N6L7S5_9CYAN</name>
<keyword evidence="1" id="KW-0812">Transmembrane</keyword>
<evidence type="ECO:0000313" key="3">
    <source>
        <dbReference type="Proteomes" id="UP000235081"/>
    </source>
</evidence>
<proteinExistence type="predicted"/>
<organism evidence="2 3">
    <name type="scientific">Fischerella thermalis CCMEE 5318</name>
    <dbReference type="NCBI Taxonomy" id="2019666"/>
    <lineage>
        <taxon>Bacteria</taxon>
        <taxon>Bacillati</taxon>
        <taxon>Cyanobacteriota</taxon>
        <taxon>Cyanophyceae</taxon>
        <taxon>Nostocales</taxon>
        <taxon>Hapalosiphonaceae</taxon>
        <taxon>Fischerella</taxon>
    </lineage>
</organism>
<evidence type="ECO:0000256" key="1">
    <source>
        <dbReference type="SAM" id="Phobius"/>
    </source>
</evidence>